<protein>
    <submittedName>
        <fullName evidence="1">Uncharacterized protein</fullName>
    </submittedName>
</protein>
<dbReference type="RefSeq" id="WP_151537216.1">
    <property type="nucleotide sequence ID" value="NZ_WBOS01000022.1"/>
</dbReference>
<organism evidence="1 2">
    <name type="scientific">Cytobacillus depressus</name>
    <dbReference type="NCBI Taxonomy" id="1602942"/>
    <lineage>
        <taxon>Bacteria</taxon>
        <taxon>Bacillati</taxon>
        <taxon>Bacillota</taxon>
        <taxon>Bacilli</taxon>
        <taxon>Bacillales</taxon>
        <taxon>Bacillaceae</taxon>
        <taxon>Cytobacillus</taxon>
    </lineage>
</organism>
<dbReference type="EMBL" id="WBOS01000022">
    <property type="protein sequence ID" value="KAB2328918.1"/>
    <property type="molecule type" value="Genomic_DNA"/>
</dbReference>
<evidence type="ECO:0000313" key="1">
    <source>
        <dbReference type="EMBL" id="KAB2328918.1"/>
    </source>
</evidence>
<gene>
    <name evidence="1" type="ORF">F7731_23480</name>
</gene>
<comment type="caution">
    <text evidence="1">The sequence shown here is derived from an EMBL/GenBank/DDBJ whole genome shotgun (WGS) entry which is preliminary data.</text>
</comment>
<keyword evidence="2" id="KW-1185">Reference proteome</keyword>
<sequence length="192" mass="22361">MCTNLELKLNEGNKNMEFKLSGYSEESSMMIVQSLMRVFASSEQTPKNPEKLDFHIPANFFQQRRQQKDEEKKAIESSISNNKVAATQEIVTEDIPQNPIPQEEKEEETAEINPEAFFDLDLYQTYYICTCGDRGKHRIKRSQIYVNCWKCGKRMRVRDAHMEGFPQKDGYGNTYIAGEFRRADEVKYGAYI</sequence>
<dbReference type="Proteomes" id="UP000481030">
    <property type="component" value="Unassembled WGS sequence"/>
</dbReference>
<dbReference type="OrthoDB" id="2613698at2"/>
<dbReference type="AlphaFoldDB" id="A0A6L3V392"/>
<accession>A0A6L3V392</accession>
<proteinExistence type="predicted"/>
<reference evidence="1 2" key="1">
    <citation type="journal article" date="2016" name="Antonie Van Leeuwenhoek">
        <title>Bacillus depressus sp. nov., isolated from soil of a sunflower field.</title>
        <authorList>
            <person name="Wei X."/>
            <person name="Xin D."/>
            <person name="Xin Y."/>
            <person name="Zhang H."/>
            <person name="Wang T."/>
            <person name="Zhang J."/>
        </authorList>
    </citation>
    <scope>NUCLEOTIDE SEQUENCE [LARGE SCALE GENOMIC DNA]</scope>
    <source>
        <strain evidence="1 2">BZ1</strain>
    </source>
</reference>
<name>A0A6L3V392_9BACI</name>
<evidence type="ECO:0000313" key="2">
    <source>
        <dbReference type="Proteomes" id="UP000481030"/>
    </source>
</evidence>